<evidence type="ECO:0000313" key="2">
    <source>
        <dbReference type="EMBL" id="KAJ7759173.1"/>
    </source>
</evidence>
<sequence length="272" mass="29279">MSSHPPPQSIHHEMRNAENSAAYLLPRLLAMKETNPHLTILDVGAGSGSISASFAKAIPEGRVTATDKNKDILLRAAAVAELAGVSNIDFQEADVFALPFPDATFDVTHCHQVLVHLKAPVDALREMLRVTKPGGIVAAREGDYDTECVWPSTPALVKFHEFAAGCINKLAGGSTNGGRQLLSWALQAGAEQSQVTASFGTWCYSTQADKQGWTEGLVNTIRNKESALRKGGLATGMTTEEDLEEMAKGWEEWNRTDGATLGMLHGEVIIQK</sequence>
<dbReference type="InterPro" id="IPR025714">
    <property type="entry name" value="Methyltranfer_dom"/>
</dbReference>
<dbReference type="PANTHER" id="PTHR43591:SF24">
    <property type="entry name" value="2-METHOXY-6-POLYPRENYL-1,4-BENZOQUINOL METHYLASE, MITOCHONDRIAL"/>
    <property type="match status" value="1"/>
</dbReference>
<dbReference type="Gene3D" id="3.40.50.150">
    <property type="entry name" value="Vaccinia Virus protein VP39"/>
    <property type="match status" value="1"/>
</dbReference>
<feature type="domain" description="Methyltransferase" evidence="1">
    <location>
        <begin position="36"/>
        <end position="144"/>
    </location>
</feature>
<dbReference type="AlphaFoldDB" id="A0AAD7NEW3"/>
<gene>
    <name evidence="2" type="ORF">B0H16DRAFT_1534670</name>
</gene>
<keyword evidence="3" id="KW-1185">Reference proteome</keyword>
<proteinExistence type="predicted"/>
<dbReference type="GO" id="GO:0008168">
    <property type="term" value="F:methyltransferase activity"/>
    <property type="evidence" value="ECO:0007669"/>
    <property type="project" value="UniProtKB-KW"/>
</dbReference>
<dbReference type="GO" id="GO:0032259">
    <property type="term" value="P:methylation"/>
    <property type="evidence" value="ECO:0007669"/>
    <property type="project" value="UniProtKB-KW"/>
</dbReference>
<reference evidence="2" key="1">
    <citation type="submission" date="2023-03" db="EMBL/GenBank/DDBJ databases">
        <title>Massive genome expansion in bonnet fungi (Mycena s.s.) driven by repeated elements and novel gene families across ecological guilds.</title>
        <authorList>
            <consortium name="Lawrence Berkeley National Laboratory"/>
            <person name="Harder C.B."/>
            <person name="Miyauchi S."/>
            <person name="Viragh M."/>
            <person name="Kuo A."/>
            <person name="Thoen E."/>
            <person name="Andreopoulos B."/>
            <person name="Lu D."/>
            <person name="Skrede I."/>
            <person name="Drula E."/>
            <person name="Henrissat B."/>
            <person name="Morin E."/>
            <person name="Kohler A."/>
            <person name="Barry K."/>
            <person name="LaButti K."/>
            <person name="Morin E."/>
            <person name="Salamov A."/>
            <person name="Lipzen A."/>
            <person name="Mereny Z."/>
            <person name="Hegedus B."/>
            <person name="Baldrian P."/>
            <person name="Stursova M."/>
            <person name="Weitz H."/>
            <person name="Taylor A."/>
            <person name="Grigoriev I.V."/>
            <person name="Nagy L.G."/>
            <person name="Martin F."/>
            <person name="Kauserud H."/>
        </authorList>
    </citation>
    <scope>NUCLEOTIDE SEQUENCE</scope>
    <source>
        <strain evidence="2">CBHHK182m</strain>
    </source>
</reference>
<dbReference type="PANTHER" id="PTHR43591">
    <property type="entry name" value="METHYLTRANSFERASE"/>
    <property type="match status" value="1"/>
</dbReference>
<keyword evidence="2" id="KW-0808">Transferase</keyword>
<organism evidence="2 3">
    <name type="scientific">Mycena metata</name>
    <dbReference type="NCBI Taxonomy" id="1033252"/>
    <lineage>
        <taxon>Eukaryota</taxon>
        <taxon>Fungi</taxon>
        <taxon>Dikarya</taxon>
        <taxon>Basidiomycota</taxon>
        <taxon>Agaricomycotina</taxon>
        <taxon>Agaricomycetes</taxon>
        <taxon>Agaricomycetidae</taxon>
        <taxon>Agaricales</taxon>
        <taxon>Marasmiineae</taxon>
        <taxon>Mycenaceae</taxon>
        <taxon>Mycena</taxon>
    </lineage>
</organism>
<dbReference type="Pfam" id="PF13847">
    <property type="entry name" value="Methyltransf_31"/>
    <property type="match status" value="1"/>
</dbReference>
<name>A0AAD7NEW3_9AGAR</name>
<accession>A0AAD7NEW3</accession>
<evidence type="ECO:0000259" key="1">
    <source>
        <dbReference type="Pfam" id="PF13847"/>
    </source>
</evidence>
<comment type="caution">
    <text evidence="2">The sequence shown here is derived from an EMBL/GenBank/DDBJ whole genome shotgun (WGS) entry which is preliminary data.</text>
</comment>
<protein>
    <submittedName>
        <fullName evidence="2">S-adenosyl-L-methionine-dependent methyltransferase</fullName>
    </submittedName>
</protein>
<dbReference type="SUPFAM" id="SSF53335">
    <property type="entry name" value="S-adenosyl-L-methionine-dependent methyltransferases"/>
    <property type="match status" value="1"/>
</dbReference>
<dbReference type="InterPro" id="IPR029063">
    <property type="entry name" value="SAM-dependent_MTases_sf"/>
</dbReference>
<keyword evidence="2" id="KW-0489">Methyltransferase</keyword>
<dbReference type="Proteomes" id="UP001215598">
    <property type="component" value="Unassembled WGS sequence"/>
</dbReference>
<dbReference type="EMBL" id="JARKIB010000040">
    <property type="protein sequence ID" value="KAJ7759173.1"/>
    <property type="molecule type" value="Genomic_DNA"/>
</dbReference>
<dbReference type="CDD" id="cd02440">
    <property type="entry name" value="AdoMet_MTases"/>
    <property type="match status" value="1"/>
</dbReference>
<evidence type="ECO:0000313" key="3">
    <source>
        <dbReference type="Proteomes" id="UP001215598"/>
    </source>
</evidence>